<protein>
    <submittedName>
        <fullName evidence="2">(African queen) hypothetical protein</fullName>
    </submittedName>
</protein>
<comment type="caution">
    <text evidence="2">The sequence shown here is derived from an EMBL/GenBank/DDBJ whole genome shotgun (WGS) entry which is preliminary data.</text>
</comment>
<feature type="region of interest" description="Disordered" evidence="1">
    <location>
        <begin position="1"/>
        <end position="22"/>
    </location>
</feature>
<accession>A0A8J2QL15</accession>
<evidence type="ECO:0000313" key="2">
    <source>
        <dbReference type="EMBL" id="CAG9565160.1"/>
    </source>
</evidence>
<dbReference type="EMBL" id="CAKASE010000053">
    <property type="protein sequence ID" value="CAG9565160.1"/>
    <property type="molecule type" value="Genomic_DNA"/>
</dbReference>
<dbReference type="Proteomes" id="UP000789524">
    <property type="component" value="Unassembled WGS sequence"/>
</dbReference>
<keyword evidence="3" id="KW-1185">Reference proteome</keyword>
<organism evidence="2 3">
    <name type="scientific">Danaus chrysippus</name>
    <name type="common">African queen</name>
    <dbReference type="NCBI Taxonomy" id="151541"/>
    <lineage>
        <taxon>Eukaryota</taxon>
        <taxon>Metazoa</taxon>
        <taxon>Ecdysozoa</taxon>
        <taxon>Arthropoda</taxon>
        <taxon>Hexapoda</taxon>
        <taxon>Insecta</taxon>
        <taxon>Pterygota</taxon>
        <taxon>Neoptera</taxon>
        <taxon>Endopterygota</taxon>
        <taxon>Lepidoptera</taxon>
        <taxon>Glossata</taxon>
        <taxon>Ditrysia</taxon>
        <taxon>Papilionoidea</taxon>
        <taxon>Nymphalidae</taxon>
        <taxon>Danainae</taxon>
        <taxon>Danaini</taxon>
        <taxon>Danaina</taxon>
        <taxon>Danaus</taxon>
        <taxon>Anosia</taxon>
    </lineage>
</organism>
<proteinExistence type="predicted"/>
<evidence type="ECO:0000313" key="3">
    <source>
        <dbReference type="Proteomes" id="UP000789524"/>
    </source>
</evidence>
<name>A0A8J2QL15_9NEOP</name>
<gene>
    <name evidence="2" type="ORF">DCHRY22_LOCUS6059</name>
</gene>
<sequence length="71" mass="7855">MQRRGHRGNYPGRVTGYPGNSSLSRLTLHDTSNLLSDSDGIGWIYLEGFEIITGLDVRSLMCVNIKGVVLF</sequence>
<dbReference type="AlphaFoldDB" id="A0A8J2QL15"/>
<evidence type="ECO:0000256" key="1">
    <source>
        <dbReference type="SAM" id="MobiDB-lite"/>
    </source>
</evidence>
<reference evidence="2" key="1">
    <citation type="submission" date="2021-09" db="EMBL/GenBank/DDBJ databases">
        <authorList>
            <person name="Martin H S."/>
        </authorList>
    </citation>
    <scope>NUCLEOTIDE SEQUENCE</scope>
</reference>